<keyword evidence="4" id="KW-0808">Transferase</keyword>
<keyword evidence="9" id="KW-1185">Reference proteome</keyword>
<keyword evidence="2" id="KW-0698">rRNA processing</keyword>
<dbReference type="Gene3D" id="3.40.50.150">
    <property type="entry name" value="Vaccinia Virus protein VP39"/>
    <property type="match status" value="2"/>
</dbReference>
<dbReference type="GO" id="GO:0005737">
    <property type="term" value="C:cytoplasm"/>
    <property type="evidence" value="ECO:0007669"/>
    <property type="project" value="InterPro"/>
</dbReference>
<dbReference type="InterPro" id="IPR029063">
    <property type="entry name" value="SAM-dependent_MTases_sf"/>
</dbReference>
<dbReference type="CDD" id="cd02440">
    <property type="entry name" value="AdoMet_MTases"/>
    <property type="match status" value="1"/>
</dbReference>
<organism evidence="8 9">
    <name type="scientific">Aureispira anguillae</name>
    <dbReference type="NCBI Taxonomy" id="2864201"/>
    <lineage>
        <taxon>Bacteria</taxon>
        <taxon>Pseudomonadati</taxon>
        <taxon>Bacteroidota</taxon>
        <taxon>Saprospiria</taxon>
        <taxon>Saprospirales</taxon>
        <taxon>Saprospiraceae</taxon>
        <taxon>Aureispira</taxon>
    </lineage>
</organism>
<dbReference type="InterPro" id="IPR007848">
    <property type="entry name" value="Small_mtfrase_dom"/>
</dbReference>
<keyword evidence="1" id="KW-0963">Cytoplasm</keyword>
<dbReference type="InterPro" id="IPR002052">
    <property type="entry name" value="DNA_methylase_N6_adenine_CS"/>
</dbReference>
<evidence type="ECO:0000256" key="1">
    <source>
        <dbReference type="ARBA" id="ARBA00022490"/>
    </source>
</evidence>
<dbReference type="Pfam" id="PF05175">
    <property type="entry name" value="MTS"/>
    <property type="match status" value="1"/>
</dbReference>
<sequence length="366" mass="42519">MNFQYNNQSYTIKRYPLSNNSSLQAWSAADEHLLKYIEHLPQANTNVTIINDRFGFLSCLLHPYQPNTIWTNKSHQKATEYNLRNNNIAPSNITFQTILSPDLGITDVGFLKIPKSLALFRLFLYQLSQSANKNTIVYCSFMTRHFSPKILRIAEDFFEHIEQSKAWKKSRVLLLKQPKAHQIETLTHKINWEQEVFHQYFGVFSAGHIDYASQFLIHNLPPVSSYKRVLDLASGNGILAASIRKRNPTCELHLLDDFFLAVESSKLNLEQNNTFFHNNDNLEHFPANHFDCIISNPPFHFEHEVNIDISLSLFKEVRRSLAPNGHFILVANKHLNYKTHLDLLFPKVFIIKENKKFVVYQCNISV</sequence>
<dbReference type="PANTHER" id="PTHR47816:SF5">
    <property type="entry name" value="RIBOSOMAL RNA LARGE SUBUNIT METHYLTRANSFERASE G"/>
    <property type="match status" value="1"/>
</dbReference>
<feature type="domain" description="Methyltransferase small" evidence="6">
    <location>
        <begin position="197"/>
        <end position="361"/>
    </location>
</feature>
<dbReference type="SUPFAM" id="SSF53335">
    <property type="entry name" value="S-adenosyl-L-methionine-dependent methyltransferases"/>
    <property type="match status" value="1"/>
</dbReference>
<evidence type="ECO:0000256" key="5">
    <source>
        <dbReference type="ARBA" id="ARBA00022691"/>
    </source>
</evidence>
<dbReference type="InterPro" id="IPR058679">
    <property type="entry name" value="RlmG_N"/>
</dbReference>
<dbReference type="RefSeq" id="WP_264792868.1">
    <property type="nucleotide sequence ID" value="NZ_AP026867.1"/>
</dbReference>
<dbReference type="InterPro" id="IPR017237">
    <property type="entry name" value="RLMG"/>
</dbReference>
<evidence type="ECO:0000256" key="3">
    <source>
        <dbReference type="ARBA" id="ARBA00022603"/>
    </source>
</evidence>
<accession>A0A916DS86</accession>
<dbReference type="EMBL" id="AP026867">
    <property type="protein sequence ID" value="BDS11721.1"/>
    <property type="molecule type" value="Genomic_DNA"/>
</dbReference>
<keyword evidence="3 8" id="KW-0489">Methyltransferase</keyword>
<dbReference type="PANTHER" id="PTHR47816">
    <property type="entry name" value="RIBOSOMAL RNA SMALL SUBUNIT METHYLTRANSFERASE C"/>
    <property type="match status" value="1"/>
</dbReference>
<proteinExistence type="predicted"/>
<dbReference type="KEGG" id="aup:AsAng_0024350"/>
<evidence type="ECO:0000256" key="4">
    <source>
        <dbReference type="ARBA" id="ARBA00022679"/>
    </source>
</evidence>
<evidence type="ECO:0000313" key="8">
    <source>
        <dbReference type="EMBL" id="BDS11721.1"/>
    </source>
</evidence>
<dbReference type="AlphaFoldDB" id="A0A916DS86"/>
<gene>
    <name evidence="8" type="ORF">AsAng_0024350</name>
</gene>
<name>A0A916DS86_9BACT</name>
<dbReference type="PIRSF" id="PIRSF037565">
    <property type="entry name" value="RRNA_m2G_Mtase_RsmD_prd"/>
    <property type="match status" value="1"/>
</dbReference>
<dbReference type="Proteomes" id="UP001060919">
    <property type="component" value="Chromosome"/>
</dbReference>
<evidence type="ECO:0000256" key="2">
    <source>
        <dbReference type="ARBA" id="ARBA00022552"/>
    </source>
</evidence>
<dbReference type="Pfam" id="PF26049">
    <property type="entry name" value="RLMG_N"/>
    <property type="match status" value="1"/>
</dbReference>
<reference evidence="8" key="1">
    <citation type="submission" date="2022-09" db="EMBL/GenBank/DDBJ databases">
        <title>Aureispira anguillicida sp. nov., isolated from Leptocephalus of Japanese eel Anguilla japonica.</title>
        <authorList>
            <person name="Yuasa K."/>
            <person name="Mekata T."/>
            <person name="Ikunari K."/>
        </authorList>
    </citation>
    <scope>NUCLEOTIDE SEQUENCE</scope>
    <source>
        <strain evidence="8">EL160426</strain>
    </source>
</reference>
<evidence type="ECO:0000313" key="9">
    <source>
        <dbReference type="Proteomes" id="UP001060919"/>
    </source>
</evidence>
<keyword evidence="5" id="KW-0949">S-adenosyl-L-methionine</keyword>
<dbReference type="InterPro" id="IPR046977">
    <property type="entry name" value="RsmC/RlmG"/>
</dbReference>
<feature type="domain" description="RlmG N-terminal" evidence="7">
    <location>
        <begin position="2"/>
        <end position="175"/>
    </location>
</feature>
<evidence type="ECO:0000259" key="7">
    <source>
        <dbReference type="Pfam" id="PF26049"/>
    </source>
</evidence>
<dbReference type="GO" id="GO:0008990">
    <property type="term" value="F:rRNA (guanine-N2-)-methyltransferase activity"/>
    <property type="evidence" value="ECO:0007669"/>
    <property type="project" value="InterPro"/>
</dbReference>
<dbReference type="PROSITE" id="PS00092">
    <property type="entry name" value="N6_MTASE"/>
    <property type="match status" value="1"/>
</dbReference>
<protein>
    <submittedName>
        <fullName evidence="8">Methyltransferase</fullName>
    </submittedName>
</protein>
<evidence type="ECO:0000259" key="6">
    <source>
        <dbReference type="Pfam" id="PF05175"/>
    </source>
</evidence>
<dbReference type="GO" id="GO:0003676">
    <property type="term" value="F:nucleic acid binding"/>
    <property type="evidence" value="ECO:0007669"/>
    <property type="project" value="InterPro"/>
</dbReference>